<dbReference type="InterPro" id="IPR015422">
    <property type="entry name" value="PyrdxlP-dep_Trfase_small"/>
</dbReference>
<dbReference type="InterPro" id="IPR015424">
    <property type="entry name" value="PyrdxlP-dep_Trfase"/>
</dbReference>
<accession>A0ABY4MVG8</accession>
<name>A0ABY4MVG8_9MICO</name>
<dbReference type="Gene3D" id="3.40.640.10">
    <property type="entry name" value="Type I PLP-dependent aspartate aminotransferase-like (Major domain)"/>
    <property type="match status" value="1"/>
</dbReference>
<evidence type="ECO:0000256" key="1">
    <source>
        <dbReference type="ARBA" id="ARBA00001933"/>
    </source>
</evidence>
<dbReference type="SUPFAM" id="SSF53383">
    <property type="entry name" value="PLP-dependent transferases"/>
    <property type="match status" value="1"/>
</dbReference>
<gene>
    <name evidence="5" type="ORF">M3M28_10010</name>
</gene>
<evidence type="ECO:0000313" key="5">
    <source>
        <dbReference type="EMBL" id="UQN14379.1"/>
    </source>
</evidence>
<keyword evidence="3" id="KW-0663">Pyridoxal phosphate</keyword>
<dbReference type="InterPro" id="IPR015421">
    <property type="entry name" value="PyrdxlP-dep_Trfase_major"/>
</dbReference>
<dbReference type="PANTHER" id="PTHR48097:SF5">
    <property type="entry name" value="LOW SPECIFICITY L-THREONINE ALDOLASE"/>
    <property type="match status" value="1"/>
</dbReference>
<dbReference type="InterPro" id="IPR001597">
    <property type="entry name" value="ArAA_b-elim_lyase/Thr_aldolase"/>
</dbReference>
<evidence type="ECO:0000256" key="2">
    <source>
        <dbReference type="ARBA" id="ARBA00006966"/>
    </source>
</evidence>
<dbReference type="Gene3D" id="3.90.1150.10">
    <property type="entry name" value="Aspartate Aminotransferase, domain 1"/>
    <property type="match status" value="1"/>
</dbReference>
<reference evidence="5" key="1">
    <citation type="submission" date="2022-05" db="EMBL/GenBank/DDBJ databases">
        <title>Complete genome sequence of toluene-degrading Gulosibacter sediminis strain ACHW.36C.</title>
        <authorList>
            <person name="Wai A.C."/>
            <person name="Lai G.K."/>
            <person name="Griffin S.D."/>
            <person name="Leung F.C."/>
        </authorList>
    </citation>
    <scope>NUCLEOTIDE SEQUENCE [LARGE SCALE GENOMIC DNA]</scope>
    <source>
        <strain evidence="5">ACHW.36C</strain>
    </source>
</reference>
<dbReference type="Pfam" id="PF01212">
    <property type="entry name" value="Beta_elim_lyase"/>
    <property type="match status" value="1"/>
</dbReference>
<feature type="domain" description="Aromatic amino acid beta-eliminating lyase/threonine aldolase" evidence="4">
    <location>
        <begin position="13"/>
        <end position="284"/>
    </location>
</feature>
<comment type="similarity">
    <text evidence="2">Belongs to the threonine aldolase family.</text>
</comment>
<evidence type="ECO:0000259" key="4">
    <source>
        <dbReference type="Pfam" id="PF01212"/>
    </source>
</evidence>
<organism evidence="5">
    <name type="scientific">Gulosibacter sediminis</name>
    <dbReference type="NCBI Taxonomy" id="1729695"/>
    <lineage>
        <taxon>Bacteria</taxon>
        <taxon>Bacillati</taxon>
        <taxon>Actinomycetota</taxon>
        <taxon>Actinomycetes</taxon>
        <taxon>Micrococcales</taxon>
        <taxon>Microbacteriaceae</taxon>
        <taxon>Gulosibacter</taxon>
    </lineage>
</organism>
<sequence length="347" mass="37032">MISPLHDATQYHFGSDNYAGVHPEVLEAIAVANGGHVLAYGDDPYTQHFQEVVRGWFGEQTEVFPVFNGTGANVVSLQAMLPRWGTALCTTAAHINTDEQAAPERVGGIKLLPVEAPGGKLLPELLIEPDPDDVHRASPQVVSVSNSTELGTVYSPEEFARLAEAVHEAGMFLHLDGSRLSNAAAAQGVTPAEVAQGADVISLGGTKNGALGAEAVIVVNPDAVAGTAYLRKITTQLASKQRFVSAQLLALFEGDLWRRNAEHANGQARELGRRLAELPGVEVPLEIEANAVFPVLPEGVADRVRAHDTVRFYDWPPMPGAVRLMASWDTPDAAIEHLVDAIRAELG</sequence>
<comment type="cofactor">
    <cofactor evidence="1">
        <name>pyridoxal 5'-phosphate</name>
        <dbReference type="ChEBI" id="CHEBI:597326"/>
    </cofactor>
</comment>
<proteinExistence type="inferred from homology"/>
<keyword evidence="5" id="KW-0456">Lyase</keyword>
<dbReference type="PANTHER" id="PTHR48097">
    <property type="entry name" value="L-THREONINE ALDOLASE-RELATED"/>
    <property type="match status" value="1"/>
</dbReference>
<evidence type="ECO:0000256" key="3">
    <source>
        <dbReference type="ARBA" id="ARBA00022898"/>
    </source>
</evidence>
<dbReference type="GO" id="GO:0016829">
    <property type="term" value="F:lyase activity"/>
    <property type="evidence" value="ECO:0007669"/>
    <property type="project" value="UniProtKB-KW"/>
</dbReference>
<dbReference type="EMBL" id="CP097160">
    <property type="protein sequence ID" value="UQN14379.1"/>
    <property type="molecule type" value="Genomic_DNA"/>
</dbReference>
<protein>
    <submittedName>
        <fullName evidence="5">Beta-eliminating lyase-related protein</fullName>
    </submittedName>
</protein>